<evidence type="ECO:0000313" key="3">
    <source>
        <dbReference type="EMBL" id="BCX88124.1"/>
    </source>
</evidence>
<keyword evidence="1" id="KW-1133">Transmembrane helix</keyword>
<dbReference type="AlphaFoldDB" id="A0AAU9CVI5"/>
<dbReference type="Gene3D" id="3.30.40.190">
    <property type="match status" value="1"/>
</dbReference>
<dbReference type="RefSeq" id="WP_286293181.1">
    <property type="nucleotide sequence ID" value="NZ_AP024718.1"/>
</dbReference>
<sequence>MNTTRKSVPPSLKTTILYKSAFTCCVCREKGEPVEIHHIDQNPSNNAENNLVVLCKNCHDEAHTKHSLSQNLTPERLKKFKKKWEEEVKKRASYAMLPGNNLDQAMWTFINHQKLPLLFKKNRIKFRNHLFEELKSQKIMTEEGILNFQNNEVKKSDYVTIYDHFRWDIAQKIHYVYMYAIDDLILKYAPIELGAIWTKKEIKNLIKPGAICYCMRGFIFKKGPVENGIANREAFASSKNIVIRFIASTFHMYGVSSYTNTFLGSSFIAALLLIKNIFKEQKKLILDATPLALGAGFIGDYYNTPYPLKYTWAKR</sequence>
<keyword evidence="4" id="KW-1185">Reference proteome</keyword>
<evidence type="ECO:0000259" key="2">
    <source>
        <dbReference type="SMART" id="SM00507"/>
    </source>
</evidence>
<gene>
    <name evidence="3" type="ORF">MIN45_P0491</name>
</gene>
<dbReference type="Proteomes" id="UP001321450">
    <property type="component" value="Chromosome"/>
</dbReference>
<protein>
    <recommendedName>
        <fullName evidence="2">HNH nuclease domain-containing protein</fullName>
    </recommendedName>
</protein>
<accession>A0AAU9CVI5</accession>
<name>A0AAU9CVI5_9GAMM</name>
<reference evidence="4" key="1">
    <citation type="journal article" date="2024" name="Int. J. Syst. Evol. Microbiol.">
        <title>Methylomarinovum tepidoasis sp. nov., a moderately thermophilic methanotroph of the family Methylothermaceae isolated from a deep-sea hydrothermal field.</title>
        <authorList>
            <person name="Hirayama H."/>
            <person name="Takaki Y."/>
            <person name="Abe M."/>
            <person name="Miyazaki M."/>
            <person name="Uematsu K."/>
            <person name="Matsui Y."/>
            <person name="Takai K."/>
        </authorList>
    </citation>
    <scope>NUCLEOTIDE SEQUENCE [LARGE SCALE GENOMIC DNA]</scope>
    <source>
        <strain evidence="4">IN45</strain>
    </source>
</reference>
<dbReference type="InterPro" id="IPR003615">
    <property type="entry name" value="HNH_nuc"/>
</dbReference>
<dbReference type="CDD" id="cd00085">
    <property type="entry name" value="HNHc"/>
    <property type="match status" value="1"/>
</dbReference>
<dbReference type="EMBL" id="AP024718">
    <property type="protein sequence ID" value="BCX88124.1"/>
    <property type="molecule type" value="Genomic_DNA"/>
</dbReference>
<dbReference type="SMART" id="SM00507">
    <property type="entry name" value="HNHc"/>
    <property type="match status" value="1"/>
</dbReference>
<proteinExistence type="predicted"/>
<evidence type="ECO:0000313" key="4">
    <source>
        <dbReference type="Proteomes" id="UP001321450"/>
    </source>
</evidence>
<keyword evidence="1" id="KW-0812">Transmembrane</keyword>
<feature type="transmembrane region" description="Helical" evidence="1">
    <location>
        <begin position="250"/>
        <end position="274"/>
    </location>
</feature>
<organism evidence="3 4">
    <name type="scientific">Methylomarinovum tepidoasis</name>
    <dbReference type="NCBI Taxonomy" id="2840183"/>
    <lineage>
        <taxon>Bacteria</taxon>
        <taxon>Pseudomonadati</taxon>
        <taxon>Pseudomonadota</taxon>
        <taxon>Gammaproteobacteria</taxon>
        <taxon>Methylococcales</taxon>
        <taxon>Methylothermaceae</taxon>
        <taxon>Methylomarinovum</taxon>
    </lineage>
</organism>
<feature type="domain" description="HNH nuclease" evidence="2">
    <location>
        <begin position="13"/>
        <end position="60"/>
    </location>
</feature>
<dbReference type="KEGG" id="meiy:MIN45_P0491"/>
<keyword evidence="1" id="KW-0472">Membrane</keyword>
<evidence type="ECO:0000256" key="1">
    <source>
        <dbReference type="SAM" id="Phobius"/>
    </source>
</evidence>